<comment type="caution">
    <text evidence="2">The sequence shown here is derived from an EMBL/GenBank/DDBJ whole genome shotgun (WGS) entry which is preliminary data.</text>
</comment>
<dbReference type="HOGENOM" id="CLU_063440_3_1_9"/>
<accession>A0A125W1U8</accession>
<dbReference type="GeneID" id="60893680"/>
<dbReference type="RefSeq" id="WP_002357837.1">
    <property type="nucleotide sequence ID" value="NZ_GL454489.1"/>
</dbReference>
<protein>
    <submittedName>
        <fullName evidence="2">Transcriptional regulator, PadR family</fullName>
    </submittedName>
</protein>
<sequence length="107" mass="12498">MKQTELLKGILEGLVLAIIQRKETYGYEITKILNDQGFTEIVEGTVYTILLRLEKNQWVIAEKKPSEKGPMRKFYRLTSSGEAELADFWQRWTLLSKQVNKMKKMEG</sequence>
<dbReference type="InterPro" id="IPR036388">
    <property type="entry name" value="WH-like_DNA-bd_sf"/>
</dbReference>
<dbReference type="Pfam" id="PF03551">
    <property type="entry name" value="PadR"/>
    <property type="match status" value="1"/>
</dbReference>
<dbReference type="InterPro" id="IPR005149">
    <property type="entry name" value="Tscrpt_reg_PadR_N"/>
</dbReference>
<dbReference type="PANTHER" id="PTHR33169">
    <property type="entry name" value="PADR-FAMILY TRANSCRIPTIONAL REGULATOR"/>
    <property type="match status" value="1"/>
</dbReference>
<evidence type="ECO:0000313" key="2">
    <source>
        <dbReference type="EMBL" id="EFM81370.1"/>
    </source>
</evidence>
<proteinExistence type="predicted"/>
<dbReference type="Proteomes" id="UP000004846">
    <property type="component" value="Unassembled WGS sequence"/>
</dbReference>
<dbReference type="Gene3D" id="1.10.10.10">
    <property type="entry name" value="Winged helix-like DNA-binding domain superfamily/Winged helix DNA-binding domain"/>
    <property type="match status" value="1"/>
</dbReference>
<organism evidence="2 3">
    <name type="scientific">Enterococcus faecalis TX4248</name>
    <dbReference type="NCBI Taxonomy" id="749495"/>
    <lineage>
        <taxon>Bacteria</taxon>
        <taxon>Bacillati</taxon>
        <taxon>Bacillota</taxon>
        <taxon>Bacilli</taxon>
        <taxon>Lactobacillales</taxon>
        <taxon>Enterococcaceae</taxon>
        <taxon>Enterococcus</taxon>
    </lineage>
</organism>
<evidence type="ECO:0000313" key="3">
    <source>
        <dbReference type="Proteomes" id="UP000004846"/>
    </source>
</evidence>
<dbReference type="SUPFAM" id="SSF46785">
    <property type="entry name" value="Winged helix' DNA-binding domain"/>
    <property type="match status" value="1"/>
</dbReference>
<dbReference type="AlphaFoldDB" id="A0A125W1U8"/>
<feature type="domain" description="Transcription regulator PadR N-terminal" evidence="1">
    <location>
        <begin position="15"/>
        <end position="86"/>
    </location>
</feature>
<dbReference type="EMBL" id="AEBR01000110">
    <property type="protein sequence ID" value="EFM81370.1"/>
    <property type="molecule type" value="Genomic_DNA"/>
</dbReference>
<dbReference type="InterPro" id="IPR036390">
    <property type="entry name" value="WH_DNA-bd_sf"/>
</dbReference>
<dbReference type="PANTHER" id="PTHR33169:SF14">
    <property type="entry name" value="TRANSCRIPTIONAL REGULATOR RV3488"/>
    <property type="match status" value="1"/>
</dbReference>
<gene>
    <name evidence="2" type="ORF">HMPREF9498_03312</name>
</gene>
<reference evidence="2 3" key="1">
    <citation type="submission" date="2010-07" db="EMBL/GenBank/DDBJ databases">
        <authorList>
            <person name="Sid Ahmed O."/>
        </authorList>
    </citation>
    <scope>NUCLEOTIDE SEQUENCE [LARGE SCALE GENOMIC DNA]</scope>
    <source>
        <strain evidence="2 3">TX4248</strain>
    </source>
</reference>
<dbReference type="InterPro" id="IPR052509">
    <property type="entry name" value="Metal_resp_DNA-bind_regulator"/>
</dbReference>
<name>A0A125W1U8_ENTFL</name>
<evidence type="ECO:0000259" key="1">
    <source>
        <dbReference type="Pfam" id="PF03551"/>
    </source>
</evidence>